<reference evidence="3 4" key="1">
    <citation type="submission" date="2017-10" db="EMBL/GenBank/DDBJ databases">
        <title>Novel microbial diversity and functional potential in the marine mammal oral microbiome.</title>
        <authorList>
            <person name="Dudek N.K."/>
            <person name="Sun C.L."/>
            <person name="Burstein D."/>
            <person name="Kantor R.S."/>
            <person name="Aliaga Goltsman D.S."/>
            <person name="Bik E.M."/>
            <person name="Thomas B.C."/>
            <person name="Banfield J.F."/>
            <person name="Relman D.A."/>
        </authorList>
    </citation>
    <scope>NUCLEOTIDE SEQUENCE [LARGE SCALE GENOMIC DNA]</scope>
    <source>
        <strain evidence="3">DOLZORAL124_49_17</strain>
    </source>
</reference>
<comment type="caution">
    <text evidence="3">The sequence shown here is derived from an EMBL/GenBank/DDBJ whole genome shotgun (WGS) entry which is preliminary data.</text>
</comment>
<dbReference type="Pfam" id="PF02517">
    <property type="entry name" value="Rce1-like"/>
    <property type="match status" value="1"/>
</dbReference>
<feature type="domain" description="CAAX prenyl protease 2/Lysostaphin resistance protein A-like" evidence="2">
    <location>
        <begin position="104"/>
        <end position="203"/>
    </location>
</feature>
<organism evidence="3 4">
    <name type="scientific">candidate division KSB3 bacterium</name>
    <dbReference type="NCBI Taxonomy" id="2044937"/>
    <lineage>
        <taxon>Bacteria</taxon>
        <taxon>candidate division KSB3</taxon>
    </lineage>
</organism>
<dbReference type="InterPro" id="IPR052710">
    <property type="entry name" value="CAAX_protease"/>
</dbReference>
<feature type="transmembrane region" description="Helical" evidence="1">
    <location>
        <begin position="136"/>
        <end position="154"/>
    </location>
</feature>
<gene>
    <name evidence="3" type="ORF">CSB45_00140</name>
</gene>
<keyword evidence="1" id="KW-0812">Transmembrane</keyword>
<dbReference type="EMBL" id="PDPS01000001">
    <property type="protein sequence ID" value="PID60915.1"/>
    <property type="molecule type" value="Genomic_DNA"/>
</dbReference>
<evidence type="ECO:0000256" key="1">
    <source>
        <dbReference type="SAM" id="Phobius"/>
    </source>
</evidence>
<dbReference type="GO" id="GO:0080120">
    <property type="term" value="P:CAAX-box protein maturation"/>
    <property type="evidence" value="ECO:0007669"/>
    <property type="project" value="UniProtKB-ARBA"/>
</dbReference>
<feature type="transmembrane region" description="Helical" evidence="1">
    <location>
        <begin position="105"/>
        <end position="124"/>
    </location>
</feature>
<protein>
    <recommendedName>
        <fullName evidence="2">CAAX prenyl protease 2/Lysostaphin resistance protein A-like domain-containing protein</fullName>
    </recommendedName>
</protein>
<feature type="transmembrane region" description="Helical" evidence="1">
    <location>
        <begin position="9"/>
        <end position="28"/>
    </location>
</feature>
<name>A0A2G6EFQ4_9BACT</name>
<dbReference type="Proteomes" id="UP000229740">
    <property type="component" value="Unassembled WGS sequence"/>
</dbReference>
<keyword evidence="1" id="KW-0472">Membrane</keyword>
<feature type="transmembrane region" description="Helical" evidence="1">
    <location>
        <begin position="40"/>
        <end position="62"/>
    </location>
</feature>
<dbReference type="AlphaFoldDB" id="A0A2G6EFQ4"/>
<feature type="transmembrane region" description="Helical" evidence="1">
    <location>
        <begin position="74"/>
        <end position="93"/>
    </location>
</feature>
<dbReference type="InterPro" id="IPR003675">
    <property type="entry name" value="Rce1/LyrA-like_dom"/>
</dbReference>
<sequence>MKMTKKEKMAFVAAAVYMAIMMLGMYTMKHIYGIEYSQPQMVTILVYFMPFSMASALFFYYKYFRGMALNRPRINLWIVEFFIAAIILAFLQIHYGDYAGKDMTLVWTIVATTFMVGIGEEMLFRGIIFNAFKEKRGAYPAILMSAVIFGLLHITNILGGESVPEAMIQSASAGMSGIFFAWVFFKTKNVIPTMIYHWVWDMFLIMGLYVHVDQTSHLLMFQNLFEMSAALVILVTIMRTLVKNKE</sequence>
<accession>A0A2G6EFQ4</accession>
<feature type="transmembrane region" description="Helical" evidence="1">
    <location>
        <begin position="224"/>
        <end position="242"/>
    </location>
</feature>
<dbReference type="GO" id="GO:0004175">
    <property type="term" value="F:endopeptidase activity"/>
    <property type="evidence" value="ECO:0007669"/>
    <property type="project" value="UniProtKB-ARBA"/>
</dbReference>
<evidence type="ECO:0000313" key="4">
    <source>
        <dbReference type="Proteomes" id="UP000229740"/>
    </source>
</evidence>
<proteinExistence type="predicted"/>
<dbReference type="PANTHER" id="PTHR36435:SF1">
    <property type="entry name" value="CAAX AMINO TERMINAL PROTEASE FAMILY PROTEIN"/>
    <property type="match status" value="1"/>
</dbReference>
<evidence type="ECO:0000259" key="2">
    <source>
        <dbReference type="Pfam" id="PF02517"/>
    </source>
</evidence>
<keyword evidence="1" id="KW-1133">Transmembrane helix</keyword>
<evidence type="ECO:0000313" key="3">
    <source>
        <dbReference type="EMBL" id="PID60915.1"/>
    </source>
</evidence>
<dbReference type="PANTHER" id="PTHR36435">
    <property type="entry name" value="SLR1288 PROTEIN"/>
    <property type="match status" value="1"/>
</dbReference>